<dbReference type="EMBL" id="LN885086">
    <property type="protein sequence ID" value="CUQ66719.1"/>
    <property type="molecule type" value="Genomic_DNA"/>
</dbReference>
<keyword evidence="2" id="KW-1185">Reference proteome</keyword>
<dbReference type="Proteomes" id="UP000066284">
    <property type="component" value="Chromosome 1"/>
</dbReference>
<dbReference type="AlphaFoldDB" id="A0A0S4KSI3"/>
<protein>
    <submittedName>
        <fullName evidence="1">Uncharacterized protein</fullName>
    </submittedName>
</protein>
<sequence length="40" mass="4603">MSNLFSIFESSRRDSRSSEVKLVSGRLKEAYFCIFVKVEG</sequence>
<organism evidence="1 2">
    <name type="scientific">Candidatus Nitrospira inopinata</name>
    <dbReference type="NCBI Taxonomy" id="1715989"/>
    <lineage>
        <taxon>Bacteria</taxon>
        <taxon>Pseudomonadati</taxon>
        <taxon>Nitrospirota</taxon>
        <taxon>Nitrospiria</taxon>
        <taxon>Nitrospirales</taxon>
        <taxon>Nitrospiraceae</taxon>
        <taxon>Nitrospira</taxon>
    </lineage>
</organism>
<name>A0A0S4KSI3_9BACT</name>
<gene>
    <name evidence="1" type="ORF">NITINOP_1744</name>
</gene>
<dbReference type="KEGG" id="nio:NITINOP_1744"/>
<accession>A0A0S4KSI3</accession>
<evidence type="ECO:0000313" key="1">
    <source>
        <dbReference type="EMBL" id="CUQ66719.1"/>
    </source>
</evidence>
<evidence type="ECO:0000313" key="2">
    <source>
        <dbReference type="Proteomes" id="UP000066284"/>
    </source>
</evidence>
<reference evidence="2" key="1">
    <citation type="submission" date="2015-09" db="EMBL/GenBank/DDBJ databases">
        <authorList>
            <person name="Daims H."/>
        </authorList>
    </citation>
    <scope>NUCLEOTIDE SEQUENCE [LARGE SCALE GENOMIC DNA]</scope>
</reference>
<dbReference type="STRING" id="1715989.NITINOP_1744"/>
<proteinExistence type="predicted"/>